<reference evidence="3" key="1">
    <citation type="submission" date="2017-02" db="UniProtKB">
        <authorList>
            <consortium name="WormBaseParasite"/>
        </authorList>
    </citation>
    <scope>IDENTIFICATION</scope>
</reference>
<accession>A0A0N4Z9C5</accession>
<dbReference type="WBParaSite" id="PTRK_0000391600.1">
    <property type="protein sequence ID" value="PTRK_0000391600.1"/>
    <property type="gene ID" value="PTRK_0000391600"/>
</dbReference>
<evidence type="ECO:0000313" key="3">
    <source>
        <dbReference type="WBParaSite" id="PTRK_0000391600.1"/>
    </source>
</evidence>
<proteinExistence type="predicted"/>
<sequence length="455" mass="54130">MVYNEYTEVEKPLNVMSDPRIFRGSVIAKQREYLKQKNEYESKRLKEMKYQTNVLRSRLDISFRKKNMEETNCIDSFRIINNSKSRDRQRNSQNLPKVNGILGVTRKFFDIENKIMMNEDVPRIPIYNNEINSNYEKNNDKKKLLPLRKEIQSRSFSSEDKNMKLINGYNGYRKESNIKNVKFVPLYKKIQLGNKVDNNYPTIVIPTFSSFNESTYDVRKSRKKMALSFNKFTVPHNSLESPVSYTNSEVQTSDEDEVYLQSIAKELSINAIFTAIKNIKVENQIEKLIYDKNVMEESLVNEHDKIEDLKKEIDEKNSNEERLIRERKEMEKLIKILESKKLAFFTVNDVINNSINTLLDNDIIKETPKYKSIANDTMDLEKMKKRYKIAFNEIKFDFMPWIIRRAEKVVIQKRAEKELREALFSKHKSVRQNAQKMLKQFINDSEKLHYKPYKF</sequence>
<keyword evidence="1" id="KW-0175">Coiled coil</keyword>
<organism evidence="2 3">
    <name type="scientific">Parastrongyloides trichosuri</name>
    <name type="common">Possum-specific nematode worm</name>
    <dbReference type="NCBI Taxonomy" id="131310"/>
    <lineage>
        <taxon>Eukaryota</taxon>
        <taxon>Metazoa</taxon>
        <taxon>Ecdysozoa</taxon>
        <taxon>Nematoda</taxon>
        <taxon>Chromadorea</taxon>
        <taxon>Rhabditida</taxon>
        <taxon>Tylenchina</taxon>
        <taxon>Panagrolaimomorpha</taxon>
        <taxon>Strongyloidoidea</taxon>
        <taxon>Strongyloididae</taxon>
        <taxon>Parastrongyloides</taxon>
    </lineage>
</organism>
<dbReference type="AlphaFoldDB" id="A0A0N4Z9C5"/>
<name>A0A0N4Z9C5_PARTI</name>
<dbReference type="Proteomes" id="UP000038045">
    <property type="component" value="Unplaced"/>
</dbReference>
<evidence type="ECO:0000256" key="1">
    <source>
        <dbReference type="SAM" id="Coils"/>
    </source>
</evidence>
<keyword evidence="2" id="KW-1185">Reference proteome</keyword>
<evidence type="ECO:0000313" key="2">
    <source>
        <dbReference type="Proteomes" id="UP000038045"/>
    </source>
</evidence>
<feature type="coiled-coil region" evidence="1">
    <location>
        <begin position="292"/>
        <end position="340"/>
    </location>
</feature>
<protein>
    <submittedName>
        <fullName evidence="3">DUF4200 domain-containing protein</fullName>
    </submittedName>
</protein>